<proteinExistence type="predicted"/>
<gene>
    <name evidence="2" type="primary">Contig9521.g10182</name>
    <name evidence="2" type="ORF">STYLEM_10350</name>
</gene>
<dbReference type="EMBL" id="CCKQ01009825">
    <property type="protein sequence ID" value="CDW81335.1"/>
    <property type="molecule type" value="Genomic_DNA"/>
</dbReference>
<feature type="compositionally biased region" description="Basic and acidic residues" evidence="1">
    <location>
        <begin position="173"/>
        <end position="182"/>
    </location>
</feature>
<dbReference type="Proteomes" id="UP000039865">
    <property type="component" value="Unassembled WGS sequence"/>
</dbReference>
<feature type="region of interest" description="Disordered" evidence="1">
    <location>
        <begin position="172"/>
        <end position="195"/>
    </location>
</feature>
<evidence type="ECO:0000313" key="2">
    <source>
        <dbReference type="EMBL" id="CDW81335.1"/>
    </source>
</evidence>
<accession>A0A078AGA7</accession>
<dbReference type="InParanoid" id="A0A078AGA7"/>
<organism evidence="2 3">
    <name type="scientific">Stylonychia lemnae</name>
    <name type="common">Ciliate</name>
    <dbReference type="NCBI Taxonomy" id="5949"/>
    <lineage>
        <taxon>Eukaryota</taxon>
        <taxon>Sar</taxon>
        <taxon>Alveolata</taxon>
        <taxon>Ciliophora</taxon>
        <taxon>Intramacronucleata</taxon>
        <taxon>Spirotrichea</taxon>
        <taxon>Stichotrichia</taxon>
        <taxon>Sporadotrichida</taxon>
        <taxon>Oxytrichidae</taxon>
        <taxon>Stylonychinae</taxon>
        <taxon>Stylonychia</taxon>
    </lineage>
</organism>
<dbReference type="AlphaFoldDB" id="A0A078AGA7"/>
<evidence type="ECO:0000313" key="3">
    <source>
        <dbReference type="Proteomes" id="UP000039865"/>
    </source>
</evidence>
<protein>
    <submittedName>
        <fullName evidence="2">Uncharacterized protein</fullName>
    </submittedName>
</protein>
<sequence length="195" mass="22535">MFLRKLQHTSATYDINKWDQDYNRFIKHPYFVSLNAGGQSVLNSNSKDMYGSNGRINSARVMSARQSTSSGLKSIRNTNNLMTDEQIEKANKAQELMKGQNELEQRVSQTIQYEDNLQIARPLTASKGNKKMKKVKINGEFQIKKQNIKSMSNSKAKEQQQLQWNEKIQSEQVDMKQEKAEEGINDYQEVENAYE</sequence>
<name>A0A078AGA7_STYLE</name>
<evidence type="ECO:0000256" key="1">
    <source>
        <dbReference type="SAM" id="MobiDB-lite"/>
    </source>
</evidence>
<keyword evidence="3" id="KW-1185">Reference proteome</keyword>
<reference evidence="2 3" key="1">
    <citation type="submission" date="2014-06" db="EMBL/GenBank/DDBJ databases">
        <authorList>
            <person name="Swart Estienne"/>
        </authorList>
    </citation>
    <scope>NUCLEOTIDE SEQUENCE [LARGE SCALE GENOMIC DNA]</scope>
    <source>
        <strain evidence="2 3">130c</strain>
    </source>
</reference>